<comment type="caution">
    <text evidence="2">The sequence shown here is derived from an EMBL/GenBank/DDBJ whole genome shotgun (WGS) entry which is preliminary data.</text>
</comment>
<evidence type="ECO:0000313" key="2">
    <source>
        <dbReference type="EMBL" id="KAG0269121.1"/>
    </source>
</evidence>
<dbReference type="EMBL" id="JAAAIL010001453">
    <property type="protein sequence ID" value="KAG0269121.1"/>
    <property type="molecule type" value="Genomic_DNA"/>
</dbReference>
<name>A0AAD4D802_9FUNG</name>
<feature type="non-terminal residue" evidence="2">
    <location>
        <position position="290"/>
    </location>
</feature>
<dbReference type="Proteomes" id="UP001194580">
    <property type="component" value="Unassembled WGS sequence"/>
</dbReference>
<dbReference type="AlphaFoldDB" id="A0AAD4D802"/>
<organism evidence="2 3">
    <name type="scientific">Linnemannia exigua</name>
    <dbReference type="NCBI Taxonomy" id="604196"/>
    <lineage>
        <taxon>Eukaryota</taxon>
        <taxon>Fungi</taxon>
        <taxon>Fungi incertae sedis</taxon>
        <taxon>Mucoromycota</taxon>
        <taxon>Mortierellomycotina</taxon>
        <taxon>Mortierellomycetes</taxon>
        <taxon>Mortierellales</taxon>
        <taxon>Mortierellaceae</taxon>
        <taxon>Linnemannia</taxon>
    </lineage>
</organism>
<feature type="transmembrane region" description="Helical" evidence="1">
    <location>
        <begin position="31"/>
        <end position="49"/>
    </location>
</feature>
<keyword evidence="1" id="KW-0812">Transmembrane</keyword>
<keyword evidence="1" id="KW-0472">Membrane</keyword>
<evidence type="ECO:0000313" key="3">
    <source>
        <dbReference type="Proteomes" id="UP001194580"/>
    </source>
</evidence>
<feature type="transmembrane region" description="Helical" evidence="1">
    <location>
        <begin position="189"/>
        <end position="210"/>
    </location>
</feature>
<proteinExistence type="predicted"/>
<feature type="transmembrane region" description="Helical" evidence="1">
    <location>
        <begin position="161"/>
        <end position="177"/>
    </location>
</feature>
<keyword evidence="3" id="KW-1185">Reference proteome</keyword>
<gene>
    <name evidence="2" type="ORF">BGZ95_002185</name>
</gene>
<keyword evidence="1" id="KW-1133">Transmembrane helix</keyword>
<evidence type="ECO:0000256" key="1">
    <source>
        <dbReference type="SAM" id="Phobius"/>
    </source>
</evidence>
<reference evidence="2" key="1">
    <citation type="journal article" date="2020" name="Fungal Divers.">
        <title>Resolving the Mortierellaceae phylogeny through synthesis of multi-gene phylogenetics and phylogenomics.</title>
        <authorList>
            <person name="Vandepol N."/>
            <person name="Liber J."/>
            <person name="Desiro A."/>
            <person name="Na H."/>
            <person name="Kennedy M."/>
            <person name="Barry K."/>
            <person name="Grigoriev I.V."/>
            <person name="Miller A.N."/>
            <person name="O'Donnell K."/>
            <person name="Stajich J.E."/>
            <person name="Bonito G."/>
        </authorList>
    </citation>
    <scope>NUCLEOTIDE SEQUENCE</scope>
    <source>
        <strain evidence="2">NRRL 28262</strain>
    </source>
</reference>
<feature type="transmembrane region" description="Helical" evidence="1">
    <location>
        <begin position="123"/>
        <end position="140"/>
    </location>
</feature>
<sequence>MDRSDLNSPFDDWSSNIHAVITFLQPFFDDWRSHASLVSSLLGVGVLIMENQVLLRMRMGRWEILGYILSLMPPPVAGNYRVMGAVCITASVLTLCSNVLYMLRGWEEPLPFYDWSSKEIRWMTSQIWYAIGMIFLFHVVTRPAQSGVVLFGKFPRDLWTYKWYLCALYIPFHFTLLKLCNMYKDSKHILIPLEIVVDIVLYNGPFLIVLQRLLYLAWKVAYDEAVLTGAICEDDSGVIDTPTLTLGSFLWTRRSEEDGYHNHHFNNEQRSRRPGTHGYVGLSLTDLDEA</sequence>
<accession>A0AAD4D802</accession>
<protein>
    <submittedName>
        <fullName evidence="2">Uncharacterized protein</fullName>
    </submittedName>
</protein>